<organism evidence="2 3">
    <name type="scientific">Streptomyces violaceusniger</name>
    <dbReference type="NCBI Taxonomy" id="68280"/>
    <lineage>
        <taxon>Bacteria</taxon>
        <taxon>Bacillati</taxon>
        <taxon>Actinomycetota</taxon>
        <taxon>Actinomycetes</taxon>
        <taxon>Kitasatosporales</taxon>
        <taxon>Streptomycetaceae</taxon>
        <taxon>Streptomyces</taxon>
        <taxon>Streptomyces violaceusniger group</taxon>
    </lineage>
</organism>
<evidence type="ECO:0000256" key="1">
    <source>
        <dbReference type="SAM" id="Phobius"/>
    </source>
</evidence>
<dbReference type="GO" id="GO:0022857">
    <property type="term" value="F:transmembrane transporter activity"/>
    <property type="evidence" value="ECO:0007669"/>
    <property type="project" value="InterPro"/>
</dbReference>
<feature type="transmembrane region" description="Helical" evidence="1">
    <location>
        <begin position="287"/>
        <end position="305"/>
    </location>
</feature>
<keyword evidence="1" id="KW-0472">Membrane</keyword>
<protein>
    <recommendedName>
        <fullName evidence="4">MFS transporter</fullName>
    </recommendedName>
</protein>
<sequence>MSPRPPRSAADLTRLVASQTIYYGAVSVDLTLTSLAGLRLAPTPLLATLPLTLITGFGLLASVAAGLLTARYGYRAVMAMGGGCAVVGGLLSMIAVYADAFWLLCLATSLLGAYRSTGGYIRYLAADLAPDGRKERSLSIVMYGGLIAAFLGPFVALAASRAFAVEFIGSYALVALLGLAAVPLALTVSREPSAAAPPAGANAGGEDDAAGPTTFREGRGNPNFVAALVLLPLSGALMTLVMAIGPLANVHAHHSAGLGAALIQWHLVGMFAPALISGELMRRSGPWHTALIGIGITLLGGVAGASGDGAAAMMTAMICAGVGWNFTYLAGTAFLVRSYATGRGSRLQAVVEGATGAASVVASLLSATVFDTLGWRMSSVLVLAVAGPLLVWQRRYGRRNAAVADALDLSVASARPAADA</sequence>
<feature type="transmembrane region" description="Helical" evidence="1">
    <location>
        <begin position="47"/>
        <end position="69"/>
    </location>
</feature>
<dbReference type="Pfam" id="PF07690">
    <property type="entry name" value="MFS_1"/>
    <property type="match status" value="1"/>
</dbReference>
<feature type="transmembrane region" description="Helical" evidence="1">
    <location>
        <begin position="21"/>
        <end position="41"/>
    </location>
</feature>
<feature type="transmembrane region" description="Helical" evidence="1">
    <location>
        <begin position="347"/>
        <end position="367"/>
    </location>
</feature>
<feature type="transmembrane region" description="Helical" evidence="1">
    <location>
        <begin position="137"/>
        <end position="156"/>
    </location>
</feature>
<dbReference type="RefSeq" id="WP_059149093.1">
    <property type="nucleotide sequence ID" value="NZ_LLZJ01000420.1"/>
</dbReference>
<comment type="caution">
    <text evidence="2">The sequence shown here is derived from an EMBL/GenBank/DDBJ whole genome shotgun (WGS) entry which is preliminary data.</text>
</comment>
<dbReference type="InterPro" id="IPR011701">
    <property type="entry name" value="MFS"/>
</dbReference>
<dbReference type="AlphaFoldDB" id="A0A0X3VHL9"/>
<dbReference type="SUPFAM" id="SSF103473">
    <property type="entry name" value="MFS general substrate transporter"/>
    <property type="match status" value="1"/>
</dbReference>
<evidence type="ECO:0000313" key="3">
    <source>
        <dbReference type="Proteomes" id="UP000053413"/>
    </source>
</evidence>
<feature type="transmembrane region" description="Helical" evidence="1">
    <location>
        <begin position="311"/>
        <end position="335"/>
    </location>
</feature>
<dbReference type="PANTHER" id="PTHR23534">
    <property type="entry name" value="MFS PERMEASE"/>
    <property type="match status" value="1"/>
</dbReference>
<evidence type="ECO:0008006" key="4">
    <source>
        <dbReference type="Google" id="ProtNLM"/>
    </source>
</evidence>
<dbReference type="OrthoDB" id="9776171at2"/>
<keyword evidence="1" id="KW-1133">Transmembrane helix</keyword>
<feature type="transmembrane region" description="Helical" evidence="1">
    <location>
        <begin position="256"/>
        <end position="275"/>
    </location>
</feature>
<dbReference type="EMBL" id="LLZJ01000420">
    <property type="protein sequence ID" value="KUL43742.1"/>
    <property type="molecule type" value="Genomic_DNA"/>
</dbReference>
<dbReference type="PANTHER" id="PTHR23534:SF1">
    <property type="entry name" value="MAJOR FACILITATOR SUPERFAMILY PROTEIN"/>
    <property type="match status" value="1"/>
</dbReference>
<proteinExistence type="predicted"/>
<dbReference type="Proteomes" id="UP000053413">
    <property type="component" value="Unassembled WGS sequence"/>
</dbReference>
<feature type="transmembrane region" description="Helical" evidence="1">
    <location>
        <begin position="224"/>
        <end position="244"/>
    </location>
</feature>
<name>A0A0X3VHL9_STRVO</name>
<feature type="transmembrane region" description="Helical" evidence="1">
    <location>
        <begin position="168"/>
        <end position="188"/>
    </location>
</feature>
<feature type="transmembrane region" description="Helical" evidence="1">
    <location>
        <begin position="373"/>
        <end position="392"/>
    </location>
</feature>
<evidence type="ECO:0000313" key="2">
    <source>
        <dbReference type="EMBL" id="KUL43742.1"/>
    </source>
</evidence>
<gene>
    <name evidence="2" type="ORF">ADL28_42125</name>
</gene>
<keyword evidence="1" id="KW-0812">Transmembrane</keyword>
<feature type="transmembrane region" description="Helical" evidence="1">
    <location>
        <begin position="101"/>
        <end position="125"/>
    </location>
</feature>
<accession>A0A0X3VHL9</accession>
<feature type="transmembrane region" description="Helical" evidence="1">
    <location>
        <begin position="76"/>
        <end position="95"/>
    </location>
</feature>
<dbReference type="Gene3D" id="1.20.1250.20">
    <property type="entry name" value="MFS general substrate transporter like domains"/>
    <property type="match status" value="1"/>
</dbReference>
<dbReference type="InterPro" id="IPR036259">
    <property type="entry name" value="MFS_trans_sf"/>
</dbReference>
<reference evidence="3" key="1">
    <citation type="submission" date="2015-10" db="EMBL/GenBank/DDBJ databases">
        <authorList>
            <person name="Ju K.-S."/>
            <person name="Doroghazi J.R."/>
            <person name="Metcalf W.W."/>
        </authorList>
    </citation>
    <scope>NUCLEOTIDE SEQUENCE [LARGE SCALE GENOMIC DNA]</scope>
    <source>
        <strain evidence="3">NRRL F-8817</strain>
    </source>
</reference>